<evidence type="ECO:0000256" key="1">
    <source>
        <dbReference type="SAM" id="Phobius"/>
    </source>
</evidence>
<comment type="caution">
    <text evidence="2">The sequence shown here is derived from an EMBL/GenBank/DDBJ whole genome shotgun (WGS) entry which is preliminary data.</text>
</comment>
<keyword evidence="1" id="KW-1133">Transmembrane helix</keyword>
<dbReference type="EMBL" id="WEGK01000018">
    <property type="protein sequence ID" value="MQY23230.1"/>
    <property type="molecule type" value="Genomic_DNA"/>
</dbReference>
<protein>
    <submittedName>
        <fullName evidence="2">Uncharacterized protein</fullName>
    </submittedName>
</protein>
<dbReference type="Proteomes" id="UP000438448">
    <property type="component" value="Unassembled WGS sequence"/>
</dbReference>
<evidence type="ECO:0000313" key="3">
    <source>
        <dbReference type="Proteomes" id="UP000438448"/>
    </source>
</evidence>
<feature type="transmembrane region" description="Helical" evidence="1">
    <location>
        <begin position="363"/>
        <end position="382"/>
    </location>
</feature>
<keyword evidence="1" id="KW-0812">Transmembrane</keyword>
<feature type="transmembrane region" description="Helical" evidence="1">
    <location>
        <begin position="394"/>
        <end position="416"/>
    </location>
</feature>
<keyword evidence="1" id="KW-0472">Membrane</keyword>
<reference evidence="2 3" key="1">
    <citation type="submission" date="2019-10" db="EMBL/GenBank/DDBJ databases">
        <title>Nocardia macrotermitis sp. nov. and Nocardia aurantia sp. nov., isolated from the gut of fungus growing-termite Macrotermes natalensis.</title>
        <authorList>
            <person name="Benndorf R."/>
            <person name="Schwitalla J."/>
            <person name="Martin K."/>
            <person name="De Beer W."/>
            <person name="Kaster A.-K."/>
            <person name="Vollmers J."/>
            <person name="Poulsen M."/>
            <person name="Beemelmanns C."/>
        </authorList>
    </citation>
    <scope>NUCLEOTIDE SEQUENCE [LARGE SCALE GENOMIC DNA]</scope>
    <source>
        <strain evidence="2 3">RB20</strain>
    </source>
</reference>
<dbReference type="RefSeq" id="WP_194290078.1">
    <property type="nucleotide sequence ID" value="NZ_WEGK01000018.1"/>
</dbReference>
<keyword evidence="3" id="KW-1185">Reference proteome</keyword>
<organism evidence="2 3">
    <name type="scientific">Nocardia macrotermitis</name>
    <dbReference type="NCBI Taxonomy" id="2585198"/>
    <lineage>
        <taxon>Bacteria</taxon>
        <taxon>Bacillati</taxon>
        <taxon>Actinomycetota</taxon>
        <taxon>Actinomycetes</taxon>
        <taxon>Mycobacteriales</taxon>
        <taxon>Nocardiaceae</taxon>
        <taxon>Nocardia</taxon>
    </lineage>
</organism>
<evidence type="ECO:0000313" key="2">
    <source>
        <dbReference type="EMBL" id="MQY23230.1"/>
    </source>
</evidence>
<dbReference type="AlphaFoldDB" id="A0A7K0DBS4"/>
<gene>
    <name evidence="2" type="ORF">NRB20_63570</name>
</gene>
<proteinExistence type="predicted"/>
<sequence length="420" mass="47280">MDHGAVEQFLETLKQAGSRSLDRDCARLAEQYFAERVEPQFTIWSADFDSDPSFILADRYWNLRFREEPTLHTAVECAGWLSEHAELVVAEPVREKWAMGYGFITRDSIDSAEEIADATADIIAGNPGGDRAYFAVLYQAAKLRSNHSFDELLEFLESSPLSVSIRRTFWDAVLFRALRAFAAFGAERTSSEYACGLAEKVWSSPDRTRESVDVVLNGLAVGKDFDRRGELLRTWSAEAVSLFPDDHMFLFRLAIGQRLCGDYADARISIGRAQKKLPKTGWRISHNLLQEQFEAEQRLIESQQAITRQMQTAREEMQQFMVNMTALVQESEKRIDTTIGRHEQKMQDLADSTQRGHTRAIEVVAFFAAVIAFAVGALDITLKGTESLSERSWLMAELGGGLLLFGVVIGAAMWLITRRG</sequence>
<accession>A0A7K0DBS4</accession>
<name>A0A7K0DBS4_9NOCA</name>